<gene>
    <name evidence="1" type="ORF">BT63DRAFT_66063</name>
</gene>
<dbReference type="EMBL" id="MU004240">
    <property type="protein sequence ID" value="KAF2665434.1"/>
    <property type="molecule type" value="Genomic_DNA"/>
</dbReference>
<protein>
    <submittedName>
        <fullName evidence="1">Uncharacterized protein</fullName>
    </submittedName>
</protein>
<keyword evidence="2" id="KW-1185">Reference proteome</keyword>
<evidence type="ECO:0000313" key="1">
    <source>
        <dbReference type="EMBL" id="KAF2665434.1"/>
    </source>
</evidence>
<proteinExistence type="predicted"/>
<organism evidence="1 2">
    <name type="scientific">Microthyrium microscopicum</name>
    <dbReference type="NCBI Taxonomy" id="703497"/>
    <lineage>
        <taxon>Eukaryota</taxon>
        <taxon>Fungi</taxon>
        <taxon>Dikarya</taxon>
        <taxon>Ascomycota</taxon>
        <taxon>Pezizomycotina</taxon>
        <taxon>Dothideomycetes</taxon>
        <taxon>Dothideomycetes incertae sedis</taxon>
        <taxon>Microthyriales</taxon>
        <taxon>Microthyriaceae</taxon>
        <taxon>Microthyrium</taxon>
    </lineage>
</organism>
<reference evidence="1" key="1">
    <citation type="journal article" date="2020" name="Stud. Mycol.">
        <title>101 Dothideomycetes genomes: a test case for predicting lifestyles and emergence of pathogens.</title>
        <authorList>
            <person name="Haridas S."/>
            <person name="Albert R."/>
            <person name="Binder M."/>
            <person name="Bloem J."/>
            <person name="Labutti K."/>
            <person name="Salamov A."/>
            <person name="Andreopoulos B."/>
            <person name="Baker S."/>
            <person name="Barry K."/>
            <person name="Bills G."/>
            <person name="Bluhm B."/>
            <person name="Cannon C."/>
            <person name="Castanera R."/>
            <person name="Culley D."/>
            <person name="Daum C."/>
            <person name="Ezra D."/>
            <person name="Gonzalez J."/>
            <person name="Henrissat B."/>
            <person name="Kuo A."/>
            <person name="Liang C."/>
            <person name="Lipzen A."/>
            <person name="Lutzoni F."/>
            <person name="Magnuson J."/>
            <person name="Mondo S."/>
            <person name="Nolan M."/>
            <person name="Ohm R."/>
            <person name="Pangilinan J."/>
            <person name="Park H.-J."/>
            <person name="Ramirez L."/>
            <person name="Alfaro M."/>
            <person name="Sun H."/>
            <person name="Tritt A."/>
            <person name="Yoshinaga Y."/>
            <person name="Zwiers L.-H."/>
            <person name="Turgeon B."/>
            <person name="Goodwin S."/>
            <person name="Spatafora J."/>
            <person name="Crous P."/>
            <person name="Grigoriev I."/>
        </authorList>
    </citation>
    <scope>NUCLEOTIDE SEQUENCE</scope>
    <source>
        <strain evidence="1">CBS 115976</strain>
    </source>
</reference>
<dbReference type="Proteomes" id="UP000799302">
    <property type="component" value="Unassembled WGS sequence"/>
</dbReference>
<evidence type="ECO:0000313" key="2">
    <source>
        <dbReference type="Proteomes" id="UP000799302"/>
    </source>
</evidence>
<sequence>MMFAEWHWKSVAFYVLLENQFESSHACFEEVICIISLYYSIVWYSAFDNMR</sequence>
<name>A0A6A6U3A0_9PEZI</name>
<accession>A0A6A6U3A0</accession>
<dbReference type="AlphaFoldDB" id="A0A6A6U3A0"/>